<evidence type="ECO:0000256" key="2">
    <source>
        <dbReference type="ARBA" id="ARBA00022490"/>
    </source>
</evidence>
<evidence type="ECO:0000256" key="1">
    <source>
        <dbReference type="ARBA" id="ARBA00004496"/>
    </source>
</evidence>
<keyword evidence="3" id="KW-0479">Metal-binding</keyword>
<dbReference type="GO" id="GO:0008270">
    <property type="term" value="F:zinc ion binding"/>
    <property type="evidence" value="ECO:0007669"/>
    <property type="project" value="UniProtKB-KW"/>
</dbReference>
<evidence type="ECO:0000313" key="11">
    <source>
        <dbReference type="EnsemblMetazoa" id="tetur01g00050.1"/>
    </source>
</evidence>
<evidence type="ECO:0000256" key="7">
    <source>
        <dbReference type="ARBA" id="ARBA00022884"/>
    </source>
</evidence>
<dbReference type="Proteomes" id="UP000015104">
    <property type="component" value="Unassembled WGS sequence"/>
</dbReference>
<evidence type="ECO:0000256" key="3">
    <source>
        <dbReference type="ARBA" id="ARBA00022723"/>
    </source>
</evidence>
<feature type="compositionally biased region" description="Polar residues" evidence="9">
    <location>
        <begin position="44"/>
        <end position="55"/>
    </location>
</feature>
<dbReference type="EnsemblMetazoa" id="tetur01g00050.1">
    <property type="protein sequence ID" value="tetur01g00050.1"/>
    <property type="gene ID" value="tetur01g00050"/>
</dbReference>
<dbReference type="STRING" id="32264.T1JPL6"/>
<evidence type="ECO:0000256" key="4">
    <source>
        <dbReference type="ARBA" id="ARBA00022771"/>
    </source>
</evidence>
<proteinExistence type="inferred from homology"/>
<name>T1JPL6_TETUR</name>
<protein>
    <recommendedName>
        <fullName evidence="10">Nanos-type domain-containing protein</fullName>
    </recommendedName>
</protein>
<feature type="domain" description="Nanos-type" evidence="10">
    <location>
        <begin position="107"/>
        <end position="161"/>
    </location>
</feature>
<reference evidence="12" key="1">
    <citation type="submission" date="2011-08" db="EMBL/GenBank/DDBJ databases">
        <authorList>
            <person name="Rombauts S."/>
        </authorList>
    </citation>
    <scope>NUCLEOTIDE SEQUENCE</scope>
    <source>
        <strain evidence="12">London</strain>
    </source>
</reference>
<keyword evidence="7 8" id="KW-0694">RNA-binding</keyword>
<keyword evidence="5" id="KW-0862">Zinc</keyword>
<dbReference type="InterPro" id="IPR038129">
    <property type="entry name" value="Nanos_sf"/>
</dbReference>
<dbReference type="eggNOG" id="KOG4602">
    <property type="taxonomic scope" value="Eukaryota"/>
</dbReference>
<dbReference type="InterPro" id="IPR008705">
    <property type="entry name" value="Nanos/Xcar2"/>
</dbReference>
<dbReference type="Pfam" id="PF05741">
    <property type="entry name" value="zf-nanos"/>
    <property type="match status" value="1"/>
</dbReference>
<evidence type="ECO:0000256" key="5">
    <source>
        <dbReference type="ARBA" id="ARBA00022833"/>
    </source>
</evidence>
<dbReference type="KEGG" id="tut:107364225"/>
<gene>
    <name evidence="11" type="primary">107364225</name>
</gene>
<feature type="compositionally biased region" description="Low complexity" evidence="9">
    <location>
        <begin position="62"/>
        <end position="91"/>
    </location>
</feature>
<keyword evidence="6 8" id="KW-0810">Translation regulation</keyword>
<evidence type="ECO:0000259" key="10">
    <source>
        <dbReference type="PROSITE" id="PS51522"/>
    </source>
</evidence>
<dbReference type="OMA" id="ESHTISY"/>
<dbReference type="Gene3D" id="4.10.60.30">
    <property type="entry name" value="Nanos, RNA-binding domain"/>
    <property type="match status" value="1"/>
</dbReference>
<keyword evidence="4 8" id="KW-0863">Zinc-finger</keyword>
<dbReference type="HOGENOM" id="CLU_1442798_0_0_1"/>
<keyword evidence="2" id="KW-0963">Cytoplasm</keyword>
<sequence>MSSYGNFPRRFHRSYGRIKNNFYSPSPANCDSYIKINRWRSAPVPSSNVTIPSDNFRQRIPSTSSTGSASSGSTSNTSSSSTPRKSNNQSSFHNKGKKSDKAGKTKICVFCKKNREPREVYTDHTLKDEAGNTVCPILCKYTCTLCGATGPESHTISYCPMSRVVRSVFDDATAFIEFGNYASQANVP</sequence>
<dbReference type="OrthoDB" id="5864971at2759"/>
<feature type="region of interest" description="Disordered" evidence="9">
    <location>
        <begin position="44"/>
        <end position="100"/>
    </location>
</feature>
<evidence type="ECO:0000256" key="8">
    <source>
        <dbReference type="PROSITE-ProRule" id="PRU00855"/>
    </source>
</evidence>
<dbReference type="GO" id="GO:0003723">
    <property type="term" value="F:RNA binding"/>
    <property type="evidence" value="ECO:0007669"/>
    <property type="project" value="UniProtKB-UniRule"/>
</dbReference>
<comment type="subcellular location">
    <subcellularLocation>
        <location evidence="1">Cytoplasm</location>
    </subcellularLocation>
</comment>
<dbReference type="PANTHER" id="PTHR12887">
    <property type="entry name" value="NANOS PROTEIN"/>
    <property type="match status" value="1"/>
</dbReference>
<evidence type="ECO:0000256" key="6">
    <source>
        <dbReference type="ARBA" id="ARBA00022845"/>
    </source>
</evidence>
<dbReference type="InterPro" id="IPR024161">
    <property type="entry name" value="Znf_nanos-typ"/>
</dbReference>
<dbReference type="EMBL" id="CAEY01000428">
    <property type="status" value="NOT_ANNOTATED_CDS"/>
    <property type="molecule type" value="Genomic_DNA"/>
</dbReference>
<reference evidence="11" key="2">
    <citation type="submission" date="2015-06" db="UniProtKB">
        <authorList>
            <consortium name="EnsemblMetazoa"/>
        </authorList>
    </citation>
    <scope>IDENTIFICATION</scope>
</reference>
<dbReference type="GO" id="GO:0005737">
    <property type="term" value="C:cytoplasm"/>
    <property type="evidence" value="ECO:0007669"/>
    <property type="project" value="UniProtKB-SubCell"/>
</dbReference>
<dbReference type="PROSITE" id="PS51522">
    <property type="entry name" value="ZF_NANOS"/>
    <property type="match status" value="1"/>
</dbReference>
<evidence type="ECO:0000313" key="12">
    <source>
        <dbReference type="Proteomes" id="UP000015104"/>
    </source>
</evidence>
<comment type="similarity">
    <text evidence="8">Belongs to the nanos family.</text>
</comment>
<evidence type="ECO:0000256" key="9">
    <source>
        <dbReference type="SAM" id="MobiDB-lite"/>
    </source>
</evidence>
<dbReference type="AlphaFoldDB" id="T1JPL6"/>
<keyword evidence="12" id="KW-1185">Reference proteome</keyword>
<accession>T1JPL6</accession>
<dbReference type="GO" id="GO:0006417">
    <property type="term" value="P:regulation of translation"/>
    <property type="evidence" value="ECO:0007669"/>
    <property type="project" value="UniProtKB-UniRule"/>
</dbReference>
<organism evidence="11 12">
    <name type="scientific">Tetranychus urticae</name>
    <name type="common">Two-spotted spider mite</name>
    <dbReference type="NCBI Taxonomy" id="32264"/>
    <lineage>
        <taxon>Eukaryota</taxon>
        <taxon>Metazoa</taxon>
        <taxon>Ecdysozoa</taxon>
        <taxon>Arthropoda</taxon>
        <taxon>Chelicerata</taxon>
        <taxon>Arachnida</taxon>
        <taxon>Acari</taxon>
        <taxon>Acariformes</taxon>
        <taxon>Trombidiformes</taxon>
        <taxon>Prostigmata</taxon>
        <taxon>Eleutherengona</taxon>
        <taxon>Raphignathae</taxon>
        <taxon>Tetranychoidea</taxon>
        <taxon>Tetranychidae</taxon>
        <taxon>Tetranychus</taxon>
    </lineage>
</organism>